<keyword evidence="2" id="KW-0378">Hydrolase</keyword>
<gene>
    <name evidence="4" type="ORF">BDV98DRAFT_517091</name>
</gene>
<feature type="domain" description="Thioesterase" evidence="3">
    <location>
        <begin position="92"/>
        <end position="170"/>
    </location>
</feature>
<dbReference type="InterPro" id="IPR003736">
    <property type="entry name" value="PAAI_dom"/>
</dbReference>
<dbReference type="OrthoDB" id="2831072at2759"/>
<protein>
    <recommendedName>
        <fullName evidence="3">Thioesterase domain-containing protein</fullName>
    </recommendedName>
</protein>
<dbReference type="GO" id="GO:0047617">
    <property type="term" value="F:fatty acyl-CoA hydrolase activity"/>
    <property type="evidence" value="ECO:0007669"/>
    <property type="project" value="InterPro"/>
</dbReference>
<dbReference type="EMBL" id="ML178876">
    <property type="protein sequence ID" value="TFK95718.1"/>
    <property type="molecule type" value="Genomic_DNA"/>
</dbReference>
<dbReference type="Gene3D" id="3.10.129.10">
    <property type="entry name" value="Hotdog Thioesterase"/>
    <property type="match status" value="1"/>
</dbReference>
<dbReference type="STRING" id="1884261.A0A5C3Q687"/>
<accession>A0A5C3Q687</accession>
<evidence type="ECO:0000256" key="1">
    <source>
        <dbReference type="ARBA" id="ARBA00008324"/>
    </source>
</evidence>
<dbReference type="NCBIfam" id="TIGR00369">
    <property type="entry name" value="unchar_dom_1"/>
    <property type="match status" value="1"/>
</dbReference>
<keyword evidence="5" id="KW-1185">Reference proteome</keyword>
<evidence type="ECO:0000313" key="4">
    <source>
        <dbReference type="EMBL" id="TFK95718.1"/>
    </source>
</evidence>
<name>A0A5C3Q687_9AGAR</name>
<dbReference type="SUPFAM" id="SSF54637">
    <property type="entry name" value="Thioesterase/thiol ester dehydrase-isomerase"/>
    <property type="match status" value="1"/>
</dbReference>
<comment type="similarity">
    <text evidence="1">Belongs to the thioesterase PaaI family.</text>
</comment>
<sequence>MKHFDIDPATDVSHISGNASDDTKRIIRELPTLFSFKDPKDGRPAGFAASVVRRLRVVEVSVLGKKEDERKRDGVVVVEVDALEDTLNGGANVHGGCHAFLIDLCSTLALDALKLETNGQPSMTVTQSLNIVYHAPAPGGVKLKIINTTIAAGARTASMRTEIWDATNRRLTSTGIHVKMNPTTPYAIAKGKL</sequence>
<dbReference type="Pfam" id="PF03061">
    <property type="entry name" value="4HBT"/>
    <property type="match status" value="1"/>
</dbReference>
<dbReference type="PANTHER" id="PTHR21660:SF1">
    <property type="entry name" value="ACYL-COENZYME A THIOESTERASE 13"/>
    <property type="match status" value="1"/>
</dbReference>
<proteinExistence type="inferred from homology"/>
<organism evidence="4 5">
    <name type="scientific">Pterulicium gracile</name>
    <dbReference type="NCBI Taxonomy" id="1884261"/>
    <lineage>
        <taxon>Eukaryota</taxon>
        <taxon>Fungi</taxon>
        <taxon>Dikarya</taxon>
        <taxon>Basidiomycota</taxon>
        <taxon>Agaricomycotina</taxon>
        <taxon>Agaricomycetes</taxon>
        <taxon>Agaricomycetidae</taxon>
        <taxon>Agaricales</taxon>
        <taxon>Pleurotineae</taxon>
        <taxon>Pterulaceae</taxon>
        <taxon>Pterulicium</taxon>
    </lineage>
</organism>
<evidence type="ECO:0000256" key="2">
    <source>
        <dbReference type="ARBA" id="ARBA00022801"/>
    </source>
</evidence>
<dbReference type="Proteomes" id="UP000305067">
    <property type="component" value="Unassembled WGS sequence"/>
</dbReference>
<evidence type="ECO:0000313" key="5">
    <source>
        <dbReference type="Proteomes" id="UP000305067"/>
    </source>
</evidence>
<evidence type="ECO:0000259" key="3">
    <source>
        <dbReference type="Pfam" id="PF03061"/>
    </source>
</evidence>
<dbReference type="CDD" id="cd03443">
    <property type="entry name" value="PaaI_thioesterase"/>
    <property type="match status" value="1"/>
</dbReference>
<dbReference type="AlphaFoldDB" id="A0A5C3Q687"/>
<dbReference type="InterPro" id="IPR029069">
    <property type="entry name" value="HotDog_dom_sf"/>
</dbReference>
<dbReference type="InterPro" id="IPR039298">
    <property type="entry name" value="ACOT13"/>
</dbReference>
<dbReference type="InterPro" id="IPR006683">
    <property type="entry name" value="Thioestr_dom"/>
</dbReference>
<dbReference type="PANTHER" id="PTHR21660">
    <property type="entry name" value="THIOESTERASE SUPERFAMILY MEMBER-RELATED"/>
    <property type="match status" value="1"/>
</dbReference>
<reference evidence="4 5" key="1">
    <citation type="journal article" date="2019" name="Nat. Ecol. Evol.">
        <title>Megaphylogeny resolves global patterns of mushroom evolution.</title>
        <authorList>
            <person name="Varga T."/>
            <person name="Krizsan K."/>
            <person name="Foldi C."/>
            <person name="Dima B."/>
            <person name="Sanchez-Garcia M."/>
            <person name="Sanchez-Ramirez S."/>
            <person name="Szollosi G.J."/>
            <person name="Szarkandi J.G."/>
            <person name="Papp V."/>
            <person name="Albert L."/>
            <person name="Andreopoulos W."/>
            <person name="Angelini C."/>
            <person name="Antonin V."/>
            <person name="Barry K.W."/>
            <person name="Bougher N.L."/>
            <person name="Buchanan P."/>
            <person name="Buyck B."/>
            <person name="Bense V."/>
            <person name="Catcheside P."/>
            <person name="Chovatia M."/>
            <person name="Cooper J."/>
            <person name="Damon W."/>
            <person name="Desjardin D."/>
            <person name="Finy P."/>
            <person name="Geml J."/>
            <person name="Haridas S."/>
            <person name="Hughes K."/>
            <person name="Justo A."/>
            <person name="Karasinski D."/>
            <person name="Kautmanova I."/>
            <person name="Kiss B."/>
            <person name="Kocsube S."/>
            <person name="Kotiranta H."/>
            <person name="LaButti K.M."/>
            <person name="Lechner B.E."/>
            <person name="Liimatainen K."/>
            <person name="Lipzen A."/>
            <person name="Lukacs Z."/>
            <person name="Mihaltcheva S."/>
            <person name="Morgado L.N."/>
            <person name="Niskanen T."/>
            <person name="Noordeloos M.E."/>
            <person name="Ohm R.A."/>
            <person name="Ortiz-Santana B."/>
            <person name="Ovrebo C."/>
            <person name="Racz N."/>
            <person name="Riley R."/>
            <person name="Savchenko A."/>
            <person name="Shiryaev A."/>
            <person name="Soop K."/>
            <person name="Spirin V."/>
            <person name="Szebenyi C."/>
            <person name="Tomsovsky M."/>
            <person name="Tulloss R.E."/>
            <person name="Uehling J."/>
            <person name="Grigoriev I.V."/>
            <person name="Vagvolgyi C."/>
            <person name="Papp T."/>
            <person name="Martin F.M."/>
            <person name="Miettinen O."/>
            <person name="Hibbett D.S."/>
            <person name="Nagy L.G."/>
        </authorList>
    </citation>
    <scope>NUCLEOTIDE SEQUENCE [LARGE SCALE GENOMIC DNA]</scope>
    <source>
        <strain evidence="4 5">CBS 309.79</strain>
    </source>
</reference>